<organism evidence="1 7">
    <name type="scientific">Nitrospirillum amazonense</name>
    <dbReference type="NCBI Taxonomy" id="28077"/>
    <lineage>
        <taxon>Bacteria</taxon>
        <taxon>Pseudomonadati</taxon>
        <taxon>Pseudomonadota</taxon>
        <taxon>Alphaproteobacteria</taxon>
        <taxon>Rhodospirillales</taxon>
        <taxon>Azospirillaceae</taxon>
        <taxon>Nitrospirillum</taxon>
    </lineage>
</organism>
<dbReference type="Proteomes" id="UP000318050">
    <property type="component" value="Unassembled WGS sequence"/>
</dbReference>
<accession>A0A560EUA4</accession>
<comment type="caution">
    <text evidence="1">The sequence shown here is derived from an EMBL/GenBank/DDBJ whole genome shotgun (WGS) entry which is preliminary data.</text>
</comment>
<evidence type="ECO:0000313" key="5">
    <source>
        <dbReference type="Proteomes" id="UP000316545"/>
    </source>
</evidence>
<dbReference type="Proteomes" id="UP000316545">
    <property type="component" value="Unassembled WGS sequence"/>
</dbReference>
<evidence type="ECO:0000313" key="3">
    <source>
        <dbReference type="EMBL" id="TWB64283.1"/>
    </source>
</evidence>
<dbReference type="Proteomes" id="UP000320516">
    <property type="component" value="Unassembled WGS sequence"/>
</dbReference>
<protein>
    <submittedName>
        <fullName evidence="1">Uncharacterized protein</fullName>
    </submittedName>
</protein>
<evidence type="ECO:0000313" key="7">
    <source>
        <dbReference type="Proteomes" id="UP000319859"/>
    </source>
</evidence>
<gene>
    <name evidence="4" type="ORF">FBZ87_101729</name>
    <name evidence="2" type="ORF">FBZ88_109189</name>
    <name evidence="1" type="ORF">FBZ89_12214</name>
    <name evidence="3" type="ORF">FBZ92_101177</name>
</gene>
<dbReference type="EMBL" id="VITV01000001">
    <property type="protein sequence ID" value="TWB83016.1"/>
    <property type="molecule type" value="Genomic_DNA"/>
</dbReference>
<dbReference type="EMBL" id="VITN01000022">
    <property type="protein sequence ID" value="TWB12914.1"/>
    <property type="molecule type" value="Genomic_DNA"/>
</dbReference>
<dbReference type="RefSeq" id="WP_157999591.1">
    <property type="nucleotide sequence ID" value="NZ_JARPAF010000004.1"/>
</dbReference>
<reference evidence="5 6" key="1">
    <citation type="submission" date="2019-06" db="EMBL/GenBank/DDBJ databases">
        <title>Genomic Encyclopedia of Type Strains, Phase IV (KMG-V): Genome sequencing to study the core and pangenomes of soil and plant-associated prokaryotes.</title>
        <authorList>
            <person name="Whitman W."/>
        </authorList>
    </citation>
    <scope>NUCLEOTIDE SEQUENCE [LARGE SCALE GENOMIC DNA]</scope>
    <source>
        <strain evidence="3 6">BR 11140</strain>
        <strain evidence="2 5">BR 11865</strain>
        <strain evidence="1 7">BR 11880</strain>
        <strain evidence="4 8">BR 12005</strain>
    </source>
</reference>
<sequence length="52" mass="5813">MMVRNDILMDMQEVADTRSLIERVEDALLSVNPDLWLVSALLVVAIRCLGAL</sequence>
<proteinExistence type="predicted"/>
<evidence type="ECO:0000313" key="4">
    <source>
        <dbReference type="EMBL" id="TWB83016.1"/>
    </source>
</evidence>
<keyword evidence="5" id="KW-1185">Reference proteome</keyword>
<name>A0A560EUA4_9PROT</name>
<evidence type="ECO:0000313" key="2">
    <source>
        <dbReference type="EMBL" id="TWB25791.1"/>
    </source>
</evidence>
<dbReference type="EMBL" id="VITT01000001">
    <property type="protein sequence ID" value="TWB64283.1"/>
    <property type="molecule type" value="Genomic_DNA"/>
</dbReference>
<evidence type="ECO:0000313" key="8">
    <source>
        <dbReference type="Proteomes" id="UP000320516"/>
    </source>
</evidence>
<dbReference type="AlphaFoldDB" id="A0A560EUA4"/>
<dbReference type="Proteomes" id="UP000319859">
    <property type="component" value="Unassembled WGS sequence"/>
</dbReference>
<evidence type="ECO:0000313" key="6">
    <source>
        <dbReference type="Proteomes" id="UP000318050"/>
    </source>
</evidence>
<evidence type="ECO:0000313" key="1">
    <source>
        <dbReference type="EMBL" id="TWB12914.1"/>
    </source>
</evidence>
<dbReference type="EMBL" id="VITO01000009">
    <property type="protein sequence ID" value="TWB25791.1"/>
    <property type="molecule type" value="Genomic_DNA"/>
</dbReference>